<dbReference type="PANTHER" id="PTHR30086">
    <property type="entry name" value="ARGININE EXPORTER PROTEIN ARGO"/>
    <property type="match status" value="1"/>
</dbReference>
<dbReference type="InterPro" id="IPR001123">
    <property type="entry name" value="LeuE-type"/>
</dbReference>
<name>A0A0A3JBQ6_9BACI</name>
<evidence type="ECO:0000256" key="1">
    <source>
        <dbReference type="ARBA" id="ARBA00004651"/>
    </source>
</evidence>
<feature type="transmembrane region" description="Helical" evidence="6">
    <location>
        <begin position="148"/>
        <end position="167"/>
    </location>
</feature>
<evidence type="ECO:0000313" key="7">
    <source>
        <dbReference type="EMBL" id="KGR84462.1"/>
    </source>
</evidence>
<accession>A0A0A3JBQ6</accession>
<dbReference type="STRING" id="1220589.CD32_12825"/>
<keyword evidence="5 6" id="KW-0472">Membrane</keyword>
<dbReference type="GO" id="GO:0005886">
    <property type="term" value="C:plasma membrane"/>
    <property type="evidence" value="ECO:0007669"/>
    <property type="project" value="UniProtKB-SubCell"/>
</dbReference>
<evidence type="ECO:0000256" key="2">
    <source>
        <dbReference type="ARBA" id="ARBA00022475"/>
    </source>
</evidence>
<comment type="subcellular location">
    <subcellularLocation>
        <location evidence="1">Cell membrane</location>
        <topology evidence="1">Multi-pass membrane protein</topology>
    </subcellularLocation>
</comment>
<feature type="transmembrane region" description="Helical" evidence="6">
    <location>
        <begin position="109"/>
        <end position="128"/>
    </location>
</feature>
<keyword evidence="3 6" id="KW-0812">Transmembrane</keyword>
<evidence type="ECO:0000256" key="3">
    <source>
        <dbReference type="ARBA" id="ARBA00022692"/>
    </source>
</evidence>
<dbReference type="PANTHER" id="PTHR30086:SF20">
    <property type="entry name" value="ARGININE EXPORTER PROTEIN ARGO-RELATED"/>
    <property type="match status" value="1"/>
</dbReference>
<keyword evidence="4 6" id="KW-1133">Transmembrane helix</keyword>
<keyword evidence="8" id="KW-1185">Reference proteome</keyword>
<evidence type="ECO:0000256" key="6">
    <source>
        <dbReference type="SAM" id="Phobius"/>
    </source>
</evidence>
<reference evidence="7 8" key="1">
    <citation type="submission" date="2014-02" db="EMBL/GenBank/DDBJ databases">
        <title>Draft genome sequence of Lysinibacillus odysseyi NBRC 100172.</title>
        <authorList>
            <person name="Zhang F."/>
            <person name="Wang G."/>
            <person name="Zhang L."/>
        </authorList>
    </citation>
    <scope>NUCLEOTIDE SEQUENCE [LARGE SCALE GENOMIC DNA]</scope>
    <source>
        <strain evidence="7 8">NBRC 100172</strain>
    </source>
</reference>
<comment type="caution">
    <text evidence="7">The sequence shown here is derived from an EMBL/GenBank/DDBJ whole genome shotgun (WGS) entry which is preliminary data.</text>
</comment>
<evidence type="ECO:0000313" key="8">
    <source>
        <dbReference type="Proteomes" id="UP000030437"/>
    </source>
</evidence>
<proteinExistence type="predicted"/>
<keyword evidence="2" id="KW-1003">Cell membrane</keyword>
<dbReference type="eggNOG" id="COG1280">
    <property type="taxonomic scope" value="Bacteria"/>
</dbReference>
<organism evidence="7 8">
    <name type="scientific">Lysinibacillus odysseyi 34hs-1 = NBRC 100172</name>
    <dbReference type="NCBI Taxonomy" id="1220589"/>
    <lineage>
        <taxon>Bacteria</taxon>
        <taxon>Bacillati</taxon>
        <taxon>Bacillota</taxon>
        <taxon>Bacilli</taxon>
        <taxon>Bacillales</taxon>
        <taxon>Bacillaceae</taxon>
        <taxon>Lysinibacillus</taxon>
    </lineage>
</organism>
<sequence length="202" mass="22502">MVITYLVMTFFVVLSPGIDTALITKRTIANGKKEGLQMAFGITAGSIVHTLAATLGISMLILQSAVAFTLLKWVGALYLIYLGIRSFIKKPIEQPTEGKLFNHGHAFKEGLLSNILNPKVAIFFITFLPQFVTAKETAMIELLMMGSIYAIVSILWFVCYVFFLYYVRKWLLSPQVQGYMEKATGIVLVGFGIKLLFTQNEA</sequence>
<dbReference type="GO" id="GO:0015171">
    <property type="term" value="F:amino acid transmembrane transporter activity"/>
    <property type="evidence" value="ECO:0007669"/>
    <property type="project" value="TreeGrafter"/>
</dbReference>
<feature type="transmembrane region" description="Helical" evidence="6">
    <location>
        <begin position="36"/>
        <end position="61"/>
    </location>
</feature>
<evidence type="ECO:0000256" key="4">
    <source>
        <dbReference type="ARBA" id="ARBA00022989"/>
    </source>
</evidence>
<feature type="transmembrane region" description="Helical" evidence="6">
    <location>
        <begin position="67"/>
        <end position="88"/>
    </location>
</feature>
<dbReference type="AlphaFoldDB" id="A0A0A3JBQ6"/>
<dbReference type="PIRSF" id="PIRSF006324">
    <property type="entry name" value="LeuE"/>
    <property type="match status" value="1"/>
</dbReference>
<protein>
    <submittedName>
        <fullName evidence="7">Lysine transporter LysE</fullName>
    </submittedName>
</protein>
<evidence type="ECO:0000256" key="5">
    <source>
        <dbReference type="ARBA" id="ARBA00023136"/>
    </source>
</evidence>
<dbReference type="Pfam" id="PF01810">
    <property type="entry name" value="LysE"/>
    <property type="match status" value="1"/>
</dbReference>
<feature type="transmembrane region" description="Helical" evidence="6">
    <location>
        <begin position="6"/>
        <end position="24"/>
    </location>
</feature>
<dbReference type="Proteomes" id="UP000030437">
    <property type="component" value="Unassembled WGS sequence"/>
</dbReference>
<dbReference type="EMBL" id="JPVP01000056">
    <property type="protein sequence ID" value="KGR84462.1"/>
    <property type="molecule type" value="Genomic_DNA"/>
</dbReference>
<gene>
    <name evidence="7" type="ORF">CD32_12825</name>
</gene>